<accession>A0AAE0LBA8</accession>
<reference evidence="1 2" key="1">
    <citation type="journal article" date="2015" name="Genome Biol. Evol.">
        <title>Comparative Genomics of a Bacterivorous Green Alga Reveals Evolutionary Causalities and Consequences of Phago-Mixotrophic Mode of Nutrition.</title>
        <authorList>
            <person name="Burns J.A."/>
            <person name="Paasch A."/>
            <person name="Narechania A."/>
            <person name="Kim E."/>
        </authorList>
    </citation>
    <scope>NUCLEOTIDE SEQUENCE [LARGE SCALE GENOMIC DNA]</scope>
    <source>
        <strain evidence="1 2">PLY_AMNH</strain>
    </source>
</reference>
<dbReference type="Proteomes" id="UP001190700">
    <property type="component" value="Unassembled WGS sequence"/>
</dbReference>
<evidence type="ECO:0000313" key="2">
    <source>
        <dbReference type="Proteomes" id="UP001190700"/>
    </source>
</evidence>
<protein>
    <submittedName>
        <fullName evidence="1">Uncharacterized protein</fullName>
    </submittedName>
</protein>
<evidence type="ECO:0000313" key="1">
    <source>
        <dbReference type="EMBL" id="KAK3278539.1"/>
    </source>
</evidence>
<organism evidence="1 2">
    <name type="scientific">Cymbomonas tetramitiformis</name>
    <dbReference type="NCBI Taxonomy" id="36881"/>
    <lineage>
        <taxon>Eukaryota</taxon>
        <taxon>Viridiplantae</taxon>
        <taxon>Chlorophyta</taxon>
        <taxon>Pyramimonadophyceae</taxon>
        <taxon>Pyramimonadales</taxon>
        <taxon>Pyramimonadaceae</taxon>
        <taxon>Cymbomonas</taxon>
    </lineage>
</organism>
<gene>
    <name evidence="1" type="ORF">CYMTET_13519</name>
</gene>
<proteinExistence type="predicted"/>
<sequence>MVLNGNEPVTPSKPLCGSSANGKRAAILLRGVSFRVGRVKREEKHANYSRFQLDVLDNYNAYLVQPLRDRGYEVDVFLAIYRQKGFTYEADWKPFEDQLQPKVVTLVDFEDVGAAHMNLISLAVFCTYCSALNKIYDFVVYTRYDLLFKTPVIEMPDLKVDRFNYAWKEVYGTWRKVAKKGEWESLSKAFKRTKTLVDGHVQ</sequence>
<name>A0AAE0LBA8_9CHLO</name>
<dbReference type="EMBL" id="LGRX02005385">
    <property type="protein sequence ID" value="KAK3278539.1"/>
    <property type="molecule type" value="Genomic_DNA"/>
</dbReference>
<comment type="caution">
    <text evidence="1">The sequence shown here is derived from an EMBL/GenBank/DDBJ whole genome shotgun (WGS) entry which is preliminary data.</text>
</comment>
<keyword evidence="2" id="KW-1185">Reference proteome</keyword>
<dbReference type="AlphaFoldDB" id="A0AAE0LBA8"/>